<dbReference type="InterPro" id="IPR041190">
    <property type="entry name" value="Midasin_AAA_lid_5"/>
</dbReference>
<feature type="compositionally biased region" description="Polar residues" evidence="14">
    <location>
        <begin position="4861"/>
        <end position="4870"/>
    </location>
</feature>
<dbReference type="GO" id="GO:0005654">
    <property type="term" value="C:nucleoplasm"/>
    <property type="evidence" value="ECO:0007669"/>
    <property type="project" value="UniProtKB-SubCell"/>
</dbReference>
<dbReference type="CDD" id="cd00009">
    <property type="entry name" value="AAA"/>
    <property type="match status" value="2"/>
</dbReference>
<feature type="transmembrane region" description="Helical" evidence="15">
    <location>
        <begin position="5477"/>
        <end position="5498"/>
    </location>
</feature>
<name>A0A8X8Y978_SALSN</name>
<evidence type="ECO:0000256" key="5">
    <source>
        <dbReference type="ARBA" id="ARBA00017143"/>
    </source>
</evidence>
<dbReference type="Pfam" id="PF07728">
    <property type="entry name" value="AAA_5"/>
    <property type="match status" value="6"/>
</dbReference>
<feature type="repeat" description="Solcar" evidence="13">
    <location>
        <begin position="5690"/>
        <end position="5780"/>
    </location>
</feature>
<accession>A0A8X8Y978</accession>
<dbReference type="Gene3D" id="3.40.50.300">
    <property type="entry name" value="P-loop containing nucleotide triphosphate hydrolases"/>
    <property type="match status" value="7"/>
</dbReference>
<dbReference type="GO" id="GO:0005730">
    <property type="term" value="C:nucleolus"/>
    <property type="evidence" value="ECO:0007669"/>
    <property type="project" value="UniProtKB-SubCell"/>
</dbReference>
<dbReference type="GO" id="GO:0000027">
    <property type="term" value="P:ribosomal large subunit assembly"/>
    <property type="evidence" value="ECO:0007669"/>
    <property type="project" value="InterPro"/>
</dbReference>
<keyword evidence="18" id="KW-1185">Reference proteome</keyword>
<evidence type="ECO:0000256" key="13">
    <source>
        <dbReference type="PROSITE-ProRule" id="PRU00282"/>
    </source>
</evidence>
<dbReference type="PROSITE" id="PS50234">
    <property type="entry name" value="VWFA"/>
    <property type="match status" value="1"/>
</dbReference>
<dbReference type="GO" id="GO:0016020">
    <property type="term" value="C:membrane"/>
    <property type="evidence" value="ECO:0007669"/>
    <property type="project" value="UniProtKB-SubCell"/>
</dbReference>
<dbReference type="Gene3D" id="1.50.40.10">
    <property type="entry name" value="Mitochondrial carrier domain"/>
    <property type="match status" value="1"/>
</dbReference>
<feature type="compositionally biased region" description="Basic and acidic residues" evidence="14">
    <location>
        <begin position="4800"/>
        <end position="4814"/>
    </location>
</feature>
<comment type="function">
    <text evidence="12">Nuclear chaperone required for maturation and nuclear export of pre-60S ribosome subunits.</text>
</comment>
<dbReference type="InterPro" id="IPR003593">
    <property type="entry name" value="AAA+_ATPase"/>
</dbReference>
<evidence type="ECO:0000256" key="2">
    <source>
        <dbReference type="ARBA" id="ARBA00004604"/>
    </source>
</evidence>
<dbReference type="Pfam" id="PF17865">
    <property type="entry name" value="AAA_lid_5"/>
    <property type="match status" value="1"/>
</dbReference>
<evidence type="ECO:0000256" key="14">
    <source>
        <dbReference type="SAM" id="MobiDB-lite"/>
    </source>
</evidence>
<dbReference type="InterPro" id="IPR048617">
    <property type="entry name" value="MDN1_AAA_lid_4"/>
</dbReference>
<dbReference type="Proteomes" id="UP000298416">
    <property type="component" value="Unassembled WGS sequence"/>
</dbReference>
<keyword evidence="6 13" id="KW-0812">Transmembrane</keyword>
<feature type="compositionally biased region" description="Polar residues" evidence="14">
    <location>
        <begin position="4879"/>
        <end position="4906"/>
    </location>
</feature>
<feature type="compositionally biased region" description="Polar residues" evidence="14">
    <location>
        <begin position="4817"/>
        <end position="4832"/>
    </location>
</feature>
<dbReference type="Pfam" id="PF00153">
    <property type="entry name" value="Mito_carr"/>
    <property type="match status" value="3"/>
</dbReference>
<dbReference type="Pfam" id="PF17867">
    <property type="entry name" value="AAA_lid_7"/>
    <property type="match status" value="3"/>
</dbReference>
<dbReference type="InterPro" id="IPR018108">
    <property type="entry name" value="MCP_transmembrane"/>
</dbReference>
<gene>
    <name evidence="17" type="ORF">SASPL_110030</name>
</gene>
<dbReference type="PANTHER" id="PTHR48103:SF2">
    <property type="entry name" value="MIDASIN"/>
    <property type="match status" value="1"/>
</dbReference>
<dbReference type="SUPFAM" id="SSF103506">
    <property type="entry name" value="Mitochondrial carrier"/>
    <property type="match status" value="1"/>
</dbReference>
<feature type="compositionally biased region" description="Polar residues" evidence="14">
    <location>
        <begin position="5010"/>
        <end position="5025"/>
    </location>
</feature>
<evidence type="ECO:0000256" key="10">
    <source>
        <dbReference type="ARBA" id="ARBA00023186"/>
    </source>
</evidence>
<dbReference type="InterPro" id="IPR012099">
    <property type="entry name" value="Midasin"/>
</dbReference>
<dbReference type="FunFam" id="3.40.50.300:FF:000582">
    <property type="entry name" value="Midasin"/>
    <property type="match status" value="1"/>
</dbReference>
<feature type="compositionally biased region" description="Basic and acidic residues" evidence="14">
    <location>
        <begin position="4680"/>
        <end position="4692"/>
    </location>
</feature>
<comment type="subcellular location">
    <subcellularLocation>
        <location evidence="1">Membrane</location>
        <topology evidence="1">Multi-pass membrane protein</topology>
    </subcellularLocation>
    <subcellularLocation>
        <location evidence="2">Nucleus</location>
        <location evidence="2">Nucleolus</location>
    </subcellularLocation>
    <subcellularLocation>
        <location evidence="3">Nucleus</location>
        <location evidence="3">Nucleoplasm</location>
    </subcellularLocation>
</comment>
<feature type="repeat" description="Solcar" evidence="13">
    <location>
        <begin position="5570"/>
        <end position="5662"/>
    </location>
</feature>
<dbReference type="FunFam" id="3.40.50.300:FF:001384">
    <property type="entry name" value="Midasin"/>
    <property type="match status" value="1"/>
</dbReference>
<dbReference type="InterPro" id="IPR027417">
    <property type="entry name" value="P-loop_NTPase"/>
</dbReference>
<keyword evidence="7 12" id="KW-0547">Nucleotide-binding</keyword>
<dbReference type="FunFam" id="3.40.50.300:FF:001861">
    <property type="entry name" value="Midasin"/>
    <property type="match status" value="1"/>
</dbReference>
<dbReference type="InterPro" id="IPR011704">
    <property type="entry name" value="ATPase_dyneun-rel_AAA"/>
</dbReference>
<dbReference type="InterPro" id="IPR040848">
    <property type="entry name" value="AAA_lid_7"/>
</dbReference>
<evidence type="ECO:0000256" key="4">
    <source>
        <dbReference type="ARBA" id="ARBA00007188"/>
    </source>
</evidence>
<dbReference type="GO" id="GO:0030687">
    <property type="term" value="C:preribosome, large subunit precursor"/>
    <property type="evidence" value="ECO:0007669"/>
    <property type="project" value="TreeGrafter"/>
</dbReference>
<feature type="region of interest" description="Disordered" evidence="14">
    <location>
        <begin position="4958"/>
        <end position="5046"/>
    </location>
</feature>
<feature type="compositionally biased region" description="Acidic residues" evidence="14">
    <location>
        <begin position="4714"/>
        <end position="4724"/>
    </location>
</feature>
<keyword evidence="15" id="KW-1133">Transmembrane helix</keyword>
<dbReference type="InterPro" id="IPR023395">
    <property type="entry name" value="MCP_dom_sf"/>
</dbReference>
<dbReference type="Pfam" id="PF21108">
    <property type="entry name" value="MDN1_4th"/>
    <property type="match status" value="1"/>
</dbReference>
<evidence type="ECO:0000313" key="17">
    <source>
        <dbReference type="EMBL" id="KAG6425825.1"/>
    </source>
</evidence>
<comment type="caution">
    <text evidence="17">The sequence shown here is derived from an EMBL/GenBank/DDBJ whole genome shotgun (WGS) entry which is preliminary data.</text>
</comment>
<evidence type="ECO:0000256" key="9">
    <source>
        <dbReference type="ARBA" id="ARBA00023136"/>
    </source>
</evidence>
<dbReference type="FunFam" id="3.40.50.410:FF:000114">
    <property type="entry name" value="Midasin"/>
    <property type="match status" value="1"/>
</dbReference>
<feature type="region of interest" description="Disordered" evidence="14">
    <location>
        <begin position="4584"/>
        <end position="4916"/>
    </location>
</feature>
<keyword evidence="11 12" id="KW-0539">Nucleus</keyword>
<dbReference type="SUPFAM" id="SSF53300">
    <property type="entry name" value="vWA-like"/>
    <property type="match status" value="1"/>
</dbReference>
<feature type="compositionally biased region" description="Basic and acidic residues" evidence="14">
    <location>
        <begin position="4848"/>
        <end position="4859"/>
    </location>
</feature>
<evidence type="ECO:0000256" key="8">
    <source>
        <dbReference type="ARBA" id="ARBA00022840"/>
    </source>
</evidence>
<keyword evidence="8 12" id="KW-0067">ATP-binding</keyword>
<sequence>MAVDGSFSLESELRRFLDRCPKLKSNPSFGNLLVKGDKITEDEVVLAVGELVLHPDYTIPLLGCFRPIAQRIVERSVHLLHMVPNLRTDEDSSVGDFDEEEFLREDGGVGSPEVARIIDVYVRRRKGLRLHELACLAFCRALDLIPFLLGSILNYFKVAPAPFERIVQCTTVSKALAGGPSHLLNVVRASYRFLTLEPAVFTTLWDWSCFLDIVQQSTDLTLINDATLRNILFDIRWCSAGILSRALRLSFKASANLNTESEEAFTSSMRWQEFCMDVSLEKGGWHLENSADDTTAVGRKENSCSLMTDKIVPSNHFSMHSTRSPTIPFVLTSALRKGFEMVSLAVSQRWPVLLYGPAGGGKTALILKLANDYGSRVLSIHMDEQVDGKTLLGTYVCTEKPGEFRWQPGSLTQAVLNGFWVIFEDIDKAPSDIISILLPLLEGAITFSTGHGEAVRVNQSFRLFSTVTSSNPDASRYNEGRNLLGAVWRKIMIAPPSKQDLIHIILQWYPELEYLALKLIETFERVNELTNFQIGLMSSSSSNGRFTLRDLLKLCKRVASLVSCSGHETLTSYACKNIYEEAIDVFASFSTSASNRLAIMREIACLWGVVGPETLYPVNKPVIQESKSVFQIGRCNLQHAEIAPNMNKKPFVELRSSVHALERIACSVKFNEPVLLVGETGTGKTTLVQTLATRLGQKLTVLNLSQQSDVADLLGGFKPVDAGLVCIPLYQEFVTLFTNTFSSKDNDEYLGQMRKSVDNKNWKTLLSGFQKCITVITKPSLGKKRKRPLNEEAWEIFSANLEKAHAQVSASDGMVFSFVEGAFIKAMTNGEWVLLDEVNLAPPEILQRVTGVLENERGSVCLSERGDIEYIDRHPNFRMFACMNPATDAGKRDLAVSLRSRFTEYFVDDVLDDEDLVLFVNQFIDDDPSYRKLVSQFMEFYKAAKKSEEKLQDGANQKPHYSLRSLYRALEYFKKAKRKFGLEKSIYDGFSMFFMNSLDDSSSMLMYTLICKYLLGGRSLQPLPYHEYLAVKTPSNDNDVLKHYVLTESVLEHLKNLARAIFIGRYPVLLQGPTSSGKTSLVCYLAAITGHEFVRINNHEHTDLQEYLGSYITDASGKLVFHEGVLVKAVRKGQWIVLDELNLAPSDVLEALNRLLDDNRELFVPELQETIRAHPDFMLFATQNPPGVYAGRKMLSRAFRNRFVEIHVDEIPQDELIRILKDRCKIPPSYAKKMVDVMKELHIHRQSSNVFAGKHGFITPRDMFRWADRYDAYIRSYEDLAYDGYYLMAERLRDGAEKSVVKEVLEKELKVKLADGELYKQAGRGRDDFLQSNHYENAQSIGKIIWTKSLWRMYFLVERCYQMRQPVLLVGETGGGKTTVCQLLSIMKRSKLHILNCHQYTETSDFLGGFYPVRERSRISLDFQNICEKLASSKAFINFHGDAKISVGINQAAQTLKLLSRIIKRCKEHSVLNHEISVDELKEIEIIKEEMCQLLETWRTIFTWQDGPLVEAMKSGDLFLVDEISLADDSVLERLNSVLEPERKLYLSEKGGSDLENIVAHENFFLLATMNPGGDYGKKELSPALRNRFTEIWVPSVTDIDELKSIASERILEPKLPHIVDVMLSFWEWFNLLQTGRILTVRDLLSWVSFINVSAKNLSAESALVHGAFLILLDGLSLGSNISKAEAAVLRVRCLAFLLEKLKENATSFDPVGLDGLESCGWADPKSSAILTPADNMECDNLFGIHPFYIEKGTQSVTAEGFQFLAPTTQKNTMRVLRAMQLNKPVLLEGSPGVGKTSLVAALGRFSGHTVVRINLSEQTDIMDLLGSDLPVESDEGMQFAWSDGILLQALKNGSWVCLDELNLAPQSVLEGLNAILDHRAEVFIPELGRSFKCPASFRVFACQNPSYQGGGRKGLPKSFLNRFTKVYVDELVDEDYVSICSSLFPSLEKSLLLKLVLFNKKLYQEIMTDHKFGQDGSPWEFNLRDVIRSCQIIEDASGMSKVDSFLSAIYLQRMRTSADRLEVMTLYEKIFGLKPYINLHPKVKLSPESLIVGDVSIERYQFQSGTSNSNLKILPGLRHSLEAITRCVKHQWLCILVGPPASGKTSLVRLLAELTGNVLNELNLSSASDVSEILGSFEQYNASHHYHLVVARVERYMSEYCNLQLESSSEAFVQRKDITALWLAFLSKINNTAAVTDNPITSGSMAQLIEIIEYLKRDLEKQALPLSWSQKDLDSTLGMIRKLEDHQRSQKSVKFEWVTGSLIKAIENGEWIVLENANLCNPTVLDRINSLVEQSGSITINECGTVDGKPVILHPHPKFRMFLTVNPSYGEVSRAMRNRGVEICMMQPDWLPGQIGPKIHSEMELREIKRFISLSGIPMGRLVDMMAKAHLFAKHEGSQSNISITYLELSRWVQLFQRLITNGNHTVWSIQISWEHTYLSSFGEEKGKNIVSEAASSYLSMSELYKFTSPEDSLLCLPGGWPNPMKLNDFVYYSKDACVRQNTMYLESLGIEIASSSFIDNLRVSKVKTPPNGGPMMIHLMDAMSLQRFMFPKDTNCMVGNCDAGDELQLVLSQKKKMLYFAADWVMEQATDSDYCLYIWWFERFGSALQPSLPFFSWFSDLLKKELQHSIWTRIFQLRTEILSLSELDIKSISSPILSVNSTVCSSDGVLNQHHILLKNLIKCVILLRHTLQQWSKENEYIHGQKTKHFEQVLTSLRRMEEKVLDFFAMSPCFDVLLRSYTDLLEHHMLFWNSIDPPQIERRVISWQLLMKDAVKLKDICPAEAEQFKDILMIEIRKLEASSSLCLNSSKSLLWKHGGHPILPSSADLHQKQYQFSDLCEEMWPRVNKFIEPGNMFHEIAVDGILFSDIELRVLAIEGVCMSTYIVDKVDDNGSETTQQLEEMHQSLLERWDFEKQKLKGKLESTKLFPALCSTCCDVTPDILHRRSGLDCWLRTQPIVDETSLCLDLELLKHLTKSVVVDVEEQHSALLDLSGLLKSSLGFSLDYSARPLVDFLPHQKILWTLDAWESVKGANEKISSFIMEMWFRWHATLWEVCPIIAKAFPRNEEYNILMPQKLFWPLKLTMVDEILKNADPIRDYHLHKFKLRATCRSIWQTSENVICSGGMFLCAARSLFNQIICSHKKSFVDSRYAGIKTALCSIQELINPMEYIKVLVSLLKSSNHRVFTSLINSYIEPLLTELYPVFPSDDILSVGCSLLRIGGLRYNLLVRCDDLDPTLKYSIKYSELTAKIASLEIEIEVRQECIYLAGNTHQAEDDSYRCNLLDKLKAERRILRRKSSSWTVVATVADAGGSISCSRVAAMVFRPNPGKFKDLKYLCNDFLKSVTAIVEWVKSVKSLNLQQVTNQVHNWQDMTSHFIHQLSKYSEYIDLTEPVQVAIYEVKLGLALIVSDVLCRNYLPKGEHSVEAVLSTIHKFLRFPRVCASKRPSVDVGRKAQLFISDIEWPSIVEESEIYVLQNIVELTGDTDSTRDPSSLSTQASSLPFTISVYHNLLARLKDSVAGARFLSASTFKLLHEIFHNIASLWMKHRVKSTDDDQSELFKFRARTFRMDSIIEIDVSNCENLLANDSFSEWQELLSEEQDDKIKVNEEDEALEQEWNAQESDLGGIVYIHNQLFGSIDLVQRPCCVEVSDADRLSSFCSSYMLGMKLTRGMRGLFSSSFDAKIAPEHLLRLCLEHDDKFIIHKSTSAYNFYKDSNSPMLAKLVEPVTHLKQRILFLLKEWDDHTVHHLSLMKIVEVVDMILALPLDTPLAKALSALEFLINRIRNIQETVTKFPLSDQLEPIFALVSTWHRLEFEAWPLLLDEVQSHFVMNAGKALMTMLMDTLEEFFKTSTIGEFRKQLQLLLSFHGQISNNLNCRSYKSHYQEENVKILYNTFGFYVQLLPWVLDHIDENRKSIEKELNELLKLCRWDRVDNHLAIENFKRTRLKLRKIVKKYTDLLQKPLMEFIGQESSRSLISNHTCQKFMLDQFDVIKTILDTACIEAESIARIGSAWFADWWKRLEIVGEISSGTKDETPSQSPCFYSEAKEQLWHTIVKLCATVVHCGEFWEDKSKKSGKKRAFTELLNLLDSCGLSKHRKPIAGQSDRSHSWLLQPSYEVQHLLLRQCEDVHSADTGHSPFETIWRMGNKFYFKNIASFKILEKLCLNFHKDLQLIEVERSSSYVYHLIEIQQEQRAVAYNFAHNLQNLRQCIWPLANLFTRSTASATETVRQFSKNQHATYKCMWLQKQLFDGFCTLLYEEQLLLLKVVNNHLDTCSLVKREAEKIQVFIQKVLPDFQNSKNKLDQHILGSCKDITIGGVALHPYGVTGEMEEQMNDNFKLINTFEKDLAVFSGNGSVKILLGHFQDLFSKAHNAEDFHLSSLARKLSKNVGLNGEKDINELESDFEVSLSQTNKRILSILQNSGSPNCDSASTEESQMRMMEWKIMFEKDIELLQLDLIYEDVARTIQCAGDLLNYTGEKDPCADSICTKLRKLHALLDMILAFGDKVLQDFLVAHSMVSKVTYGLANILVSLFSKGFGTMEEQENDNLNEVTQDASGTGMSEGAGLNDVSDQIQDEDQLLGASDKPNEERNDDKSSKNEKGIEMEQEFDGDTFSVSEDSGEDEDDGNEEDEQIESAMGEVGDKSDVVDEKLGDKNEDEDRSTNEKYEQGASVKDQAQDEELRAKEDSEATNEDAVDLDVKEAGKPNQENGDEEGADGEDDMKVDKDDAYADPTGVNPDVEDKMPEEEETPVDELDSTEPMEEEGEAEDMDDSDAQNEEKTDEFMEEVDPEYPNGDGHENEKESDAKMPEQDVMQSDPNDNAVQSAGKSTDDFAAMAEQGNSAPDDKYSESELKDSLASTNGQPNASDLEVRVADSTNGQQLSNEQSQTSLTPSESHIQKAQPNPCRSVGDALDGWKERVKVSVDLPDQFEKSDDMLEDADEYGYTAEFKEGTAQALGPATAEQVKSDIAQNETETEVGEADVRERAAEIEIEKSTSETKPIINSALHSANDVSMQQGTADTEQDDGNAMETDDDYSRDGTTLSESLVSVKRSYINEEIRQISASAISEDEDELGKGRKFEPSADTRDAAAVLWRRYESRTTRLCQELAEQLRLVMEPTLASKLQGDYRTGKRINIKKVIQYIASHYRKDRIWLRRTKPNKRDYQVMIAVDDSASMSEGSCGSFAMEALVTVCRAMSQLEVGNLAVASFGQQGNIRLLHDFDQPFTPEAGIKMISSFTFKQENTIVDEPMVDLLKYVNNMLDAAVMQARSPSGCNPLEQLVLIIADGRFNEKEKLKRRVRDILSTKRMVAFLLLDSPNESIMDLQEFTGKGTDFKLSRYIDTFPFPYYVVLKNIEALPRTLADLLRQVLVRTNAILKGLIFPIQRYPKDETGQEPCSLLCVAGRLSALFKGIKQLIFLPARSDLTGFGRSGDDRIREGKLGKMSLGAAEGESAAEEIHIPADIEWQMLDKSKFFFLGAALFSGVSAALYPMVVLKTRQQVSQSHVSCVRTGVWIMRYEGIRGLYRGFGTSLTGTIPARALYMAALEVTKSNVGTTATRLGLPEPSAAAVANAAAGLSAAMAAQVVWTPVDVISQRLMAQGGGGGGGGGVKYANGVDAFGKILRADGIRGLYRGFGISILTYAPSNAVWWASYSMAQRVVWSGVGCLLCKNGEERVENGGLRPDAKAVMAVQGVSAAMAGGVSALITMPFDTIKTRLQVLDGEDNNGRKGPIFGQTVRNLVREGGWTACYRGLGPRCASMSVSATTMITTYEFLKRLSAKNQEALT</sequence>
<dbReference type="InterPro" id="IPR025662">
    <property type="entry name" value="Sigma_54_int_dom_ATP-bd_1"/>
</dbReference>
<feature type="domain" description="VWFA" evidence="16">
    <location>
        <begin position="5169"/>
        <end position="5372"/>
    </location>
</feature>
<evidence type="ECO:0000256" key="11">
    <source>
        <dbReference type="ARBA" id="ARBA00023242"/>
    </source>
</evidence>
<feature type="compositionally biased region" description="Acidic residues" evidence="14">
    <location>
        <begin position="4623"/>
        <end position="4638"/>
    </location>
</feature>
<feature type="compositionally biased region" description="Basic and acidic residues" evidence="14">
    <location>
        <begin position="4985"/>
        <end position="5001"/>
    </location>
</feature>
<dbReference type="GO" id="GO:0005524">
    <property type="term" value="F:ATP binding"/>
    <property type="evidence" value="ECO:0007669"/>
    <property type="project" value="UniProtKB-KW"/>
</dbReference>
<comment type="similarity">
    <text evidence="4 12">Belongs to the midasin family.</text>
</comment>
<dbReference type="PANTHER" id="PTHR48103">
    <property type="entry name" value="MIDASIN-RELATED"/>
    <property type="match status" value="1"/>
</dbReference>
<evidence type="ECO:0000256" key="6">
    <source>
        <dbReference type="ARBA" id="ARBA00022692"/>
    </source>
</evidence>
<reference evidence="17" key="2">
    <citation type="submission" date="2020-08" db="EMBL/GenBank/DDBJ databases">
        <title>Plant Genome Project.</title>
        <authorList>
            <person name="Zhang R.-G."/>
        </authorList>
    </citation>
    <scope>NUCLEOTIDE SEQUENCE</scope>
    <source>
        <strain evidence="17">Huo1</strain>
        <tissue evidence="17">Leaf</tissue>
    </source>
</reference>
<dbReference type="SUPFAM" id="SSF52540">
    <property type="entry name" value="P-loop containing nucleoside triphosphate hydrolases"/>
    <property type="match status" value="6"/>
</dbReference>
<evidence type="ECO:0000256" key="12">
    <source>
        <dbReference type="PIRNR" id="PIRNR010340"/>
    </source>
</evidence>
<dbReference type="PROSITE" id="PS50920">
    <property type="entry name" value="SOLCAR"/>
    <property type="match status" value="3"/>
</dbReference>
<feature type="compositionally biased region" description="Basic and acidic residues" evidence="14">
    <location>
        <begin position="4590"/>
        <end position="4608"/>
    </location>
</feature>
<evidence type="ECO:0000256" key="1">
    <source>
        <dbReference type="ARBA" id="ARBA00004141"/>
    </source>
</evidence>
<dbReference type="FunFam" id="3.40.50.300:FF:001368">
    <property type="entry name" value="Midasin"/>
    <property type="match status" value="1"/>
</dbReference>
<feature type="compositionally biased region" description="Acidic residues" evidence="14">
    <location>
        <begin position="5026"/>
        <end position="5040"/>
    </location>
</feature>
<dbReference type="EMBL" id="PNBA02000004">
    <property type="protein sequence ID" value="KAG6425825.1"/>
    <property type="molecule type" value="Genomic_DNA"/>
</dbReference>
<dbReference type="InterPro" id="IPR036465">
    <property type="entry name" value="vWFA_dom_sf"/>
</dbReference>
<evidence type="ECO:0000256" key="3">
    <source>
        <dbReference type="ARBA" id="ARBA00004642"/>
    </source>
</evidence>
<protein>
    <recommendedName>
        <fullName evidence="5 12">Midasin</fullName>
    </recommendedName>
</protein>
<feature type="compositionally biased region" description="Acidic residues" evidence="14">
    <location>
        <begin position="4748"/>
        <end position="4780"/>
    </location>
</feature>
<feature type="compositionally biased region" description="Basic and acidic residues" evidence="14">
    <location>
        <begin position="4645"/>
        <end position="4659"/>
    </location>
</feature>
<proteinExistence type="inferred from homology"/>
<evidence type="ECO:0000256" key="15">
    <source>
        <dbReference type="SAM" id="Phobius"/>
    </source>
</evidence>
<dbReference type="GO" id="GO:0000055">
    <property type="term" value="P:ribosomal large subunit export from nucleus"/>
    <property type="evidence" value="ECO:0007669"/>
    <property type="project" value="TreeGrafter"/>
</dbReference>
<evidence type="ECO:0000259" key="16">
    <source>
        <dbReference type="PROSITE" id="PS50234"/>
    </source>
</evidence>
<dbReference type="InterPro" id="IPR002035">
    <property type="entry name" value="VWF_A"/>
</dbReference>
<dbReference type="PIRSF" id="PIRSF010340">
    <property type="entry name" value="Midasin"/>
    <property type="match status" value="1"/>
</dbReference>
<dbReference type="SMART" id="SM00382">
    <property type="entry name" value="AAA"/>
    <property type="match status" value="5"/>
</dbReference>
<organism evidence="17">
    <name type="scientific">Salvia splendens</name>
    <name type="common">Scarlet sage</name>
    <dbReference type="NCBI Taxonomy" id="180675"/>
    <lineage>
        <taxon>Eukaryota</taxon>
        <taxon>Viridiplantae</taxon>
        <taxon>Streptophyta</taxon>
        <taxon>Embryophyta</taxon>
        <taxon>Tracheophyta</taxon>
        <taxon>Spermatophyta</taxon>
        <taxon>Magnoliopsida</taxon>
        <taxon>eudicotyledons</taxon>
        <taxon>Gunneridae</taxon>
        <taxon>Pentapetalae</taxon>
        <taxon>asterids</taxon>
        <taxon>lamiids</taxon>
        <taxon>Lamiales</taxon>
        <taxon>Lamiaceae</taxon>
        <taxon>Nepetoideae</taxon>
        <taxon>Mentheae</taxon>
        <taxon>Salviinae</taxon>
        <taxon>Salvia</taxon>
        <taxon>Salvia subgen. Calosphace</taxon>
        <taxon>core Calosphace</taxon>
    </lineage>
</organism>
<keyword evidence="10 12" id="KW-0143">Chaperone</keyword>
<dbReference type="FunFam" id="3.40.50.300:FF:000142">
    <property type="entry name" value="Midasin"/>
    <property type="match status" value="1"/>
</dbReference>
<feature type="repeat" description="Solcar" evidence="13">
    <location>
        <begin position="5473"/>
        <end position="5555"/>
    </location>
</feature>
<dbReference type="PROSITE" id="PS00675">
    <property type="entry name" value="SIGMA54_INTERACT_1"/>
    <property type="match status" value="1"/>
</dbReference>
<evidence type="ECO:0000256" key="7">
    <source>
        <dbReference type="ARBA" id="ARBA00022741"/>
    </source>
</evidence>
<keyword evidence="9 13" id="KW-0472">Membrane</keyword>
<dbReference type="GO" id="GO:0016887">
    <property type="term" value="F:ATP hydrolysis activity"/>
    <property type="evidence" value="ECO:0007669"/>
    <property type="project" value="InterPro"/>
</dbReference>
<evidence type="ECO:0000313" key="18">
    <source>
        <dbReference type="Proteomes" id="UP000298416"/>
    </source>
</evidence>
<reference evidence="17" key="1">
    <citation type="submission" date="2018-01" db="EMBL/GenBank/DDBJ databases">
        <authorList>
            <person name="Mao J.F."/>
        </authorList>
    </citation>
    <scope>NUCLEOTIDE SEQUENCE</scope>
    <source>
        <strain evidence="17">Huo1</strain>
        <tissue evidence="17">Leaf</tissue>
    </source>
</reference>